<gene>
    <name evidence="3" type="ORF">PPRIM_AZ9-3.1.T0290328</name>
</gene>
<evidence type="ECO:0000256" key="2">
    <source>
        <dbReference type="SAM" id="MobiDB-lite"/>
    </source>
</evidence>
<reference evidence="3" key="1">
    <citation type="submission" date="2021-01" db="EMBL/GenBank/DDBJ databases">
        <authorList>
            <consortium name="Genoscope - CEA"/>
            <person name="William W."/>
        </authorList>
    </citation>
    <scope>NUCLEOTIDE SEQUENCE</scope>
</reference>
<keyword evidence="4" id="KW-1185">Reference proteome</keyword>
<comment type="caution">
    <text evidence="3">The sequence shown here is derived from an EMBL/GenBank/DDBJ whole genome shotgun (WGS) entry which is preliminary data.</text>
</comment>
<proteinExistence type="predicted"/>
<dbReference type="OMA" id="QDYFINE"/>
<dbReference type="Proteomes" id="UP000688137">
    <property type="component" value="Unassembled WGS sequence"/>
</dbReference>
<feature type="region of interest" description="Disordered" evidence="2">
    <location>
        <begin position="193"/>
        <end position="221"/>
    </location>
</feature>
<evidence type="ECO:0000313" key="3">
    <source>
        <dbReference type="EMBL" id="CAD8060046.1"/>
    </source>
</evidence>
<dbReference type="EMBL" id="CAJJDM010000028">
    <property type="protein sequence ID" value="CAD8060046.1"/>
    <property type="molecule type" value="Genomic_DNA"/>
</dbReference>
<feature type="coiled-coil region" evidence="1">
    <location>
        <begin position="101"/>
        <end position="163"/>
    </location>
</feature>
<protein>
    <submittedName>
        <fullName evidence="3">Uncharacterized protein</fullName>
    </submittedName>
</protein>
<dbReference type="AlphaFoldDB" id="A0A8S1L5L3"/>
<accession>A0A8S1L5L3</accession>
<name>A0A8S1L5L3_PARPR</name>
<evidence type="ECO:0000256" key="1">
    <source>
        <dbReference type="SAM" id="Coils"/>
    </source>
</evidence>
<organism evidence="3 4">
    <name type="scientific">Paramecium primaurelia</name>
    <dbReference type="NCBI Taxonomy" id="5886"/>
    <lineage>
        <taxon>Eukaryota</taxon>
        <taxon>Sar</taxon>
        <taxon>Alveolata</taxon>
        <taxon>Ciliophora</taxon>
        <taxon>Intramacronucleata</taxon>
        <taxon>Oligohymenophorea</taxon>
        <taxon>Peniculida</taxon>
        <taxon>Parameciidae</taxon>
        <taxon>Paramecium</taxon>
    </lineage>
</organism>
<evidence type="ECO:0000313" key="4">
    <source>
        <dbReference type="Proteomes" id="UP000688137"/>
    </source>
</evidence>
<keyword evidence="1" id="KW-0175">Coiled coil</keyword>
<sequence length="221" mass="26426">MIPNREQQLNQKELEALNQKNKIASILIEDATFNTMINKKRAELSDKEFLRWLDLIKRLDQQKSIPIKEIGQEKTQLNKVKQINNKQTQNHEQLKSFGQLQQQLELEKIQAQIKKNAQKAQHQIDRQRLGEIATKDFSNKKRVEENQKILEEMLKEKQKEQERQDYFINEEKYKNSKFHDDNEVQMENNLNKLKYHSKKESKGKLFNEVSKSGNPFHKKQL</sequence>